<protein>
    <recommendedName>
        <fullName evidence="4">Twin-arginine translocation pathway signal</fullName>
    </recommendedName>
</protein>
<evidence type="ECO:0000313" key="3">
    <source>
        <dbReference type="Proteomes" id="UP000323142"/>
    </source>
</evidence>
<keyword evidence="3" id="KW-1185">Reference proteome</keyword>
<dbReference type="RefSeq" id="WP_149818295.1">
    <property type="nucleotide sequence ID" value="NZ_VUOA01000023.1"/>
</dbReference>
<reference evidence="2 3" key="2">
    <citation type="submission" date="2019-09" db="EMBL/GenBank/DDBJ databases">
        <authorList>
            <person name="Jin C."/>
        </authorList>
    </citation>
    <scope>NUCLEOTIDE SEQUENCE [LARGE SCALE GENOMIC DNA]</scope>
    <source>
        <strain evidence="2 3">BN140002</strain>
    </source>
</reference>
<dbReference type="Proteomes" id="UP000323142">
    <property type="component" value="Unassembled WGS sequence"/>
</dbReference>
<reference evidence="2 3" key="1">
    <citation type="submission" date="2019-09" db="EMBL/GenBank/DDBJ databases">
        <title>Salinarimonas rosea gen. nov., sp. nov., a new member of the a-2 subgroup of the Proteobacteria.</title>
        <authorList>
            <person name="Liu J."/>
        </authorList>
    </citation>
    <scope>NUCLEOTIDE SEQUENCE [LARGE SCALE GENOMIC DNA]</scope>
    <source>
        <strain evidence="2 3">BN140002</strain>
    </source>
</reference>
<dbReference type="EMBL" id="VUOA01000023">
    <property type="protein sequence ID" value="KAA2236741.1"/>
    <property type="molecule type" value="Genomic_DNA"/>
</dbReference>
<dbReference type="AlphaFoldDB" id="A0A5B2VC94"/>
<dbReference type="OrthoDB" id="8159918at2"/>
<name>A0A5B2VC94_9HYPH</name>
<feature type="signal peptide" evidence="1">
    <location>
        <begin position="1"/>
        <end position="24"/>
    </location>
</feature>
<organism evidence="2 3">
    <name type="scientific">Salinarimonas soli</name>
    <dbReference type="NCBI Taxonomy" id="1638099"/>
    <lineage>
        <taxon>Bacteria</taxon>
        <taxon>Pseudomonadati</taxon>
        <taxon>Pseudomonadota</taxon>
        <taxon>Alphaproteobacteria</taxon>
        <taxon>Hyphomicrobiales</taxon>
        <taxon>Salinarimonadaceae</taxon>
        <taxon>Salinarimonas</taxon>
    </lineage>
</organism>
<sequence length="162" mass="17290">MTHPSRRALLLGGLAALAASPSHAQVQGFGTIEVDVRPLQARGAGMAADLLRQVIGTEARTMFADRIVRGGPRLVVVLNTLQMSAYAGDGEGPFRGGGGGGNDYLDGEALILGPRGEVLRRVPQLFVQPSNAGGAWFDPESERRRVIELGRNYTAWLRRTLG</sequence>
<evidence type="ECO:0000313" key="2">
    <source>
        <dbReference type="EMBL" id="KAA2236741.1"/>
    </source>
</evidence>
<evidence type="ECO:0008006" key="4">
    <source>
        <dbReference type="Google" id="ProtNLM"/>
    </source>
</evidence>
<proteinExistence type="predicted"/>
<comment type="caution">
    <text evidence="2">The sequence shown here is derived from an EMBL/GenBank/DDBJ whole genome shotgun (WGS) entry which is preliminary data.</text>
</comment>
<evidence type="ECO:0000256" key="1">
    <source>
        <dbReference type="SAM" id="SignalP"/>
    </source>
</evidence>
<accession>A0A5B2VC94</accession>
<feature type="chain" id="PRO_5022984363" description="Twin-arginine translocation pathway signal" evidence="1">
    <location>
        <begin position="25"/>
        <end position="162"/>
    </location>
</feature>
<keyword evidence="1" id="KW-0732">Signal</keyword>
<gene>
    <name evidence="2" type="ORF">F0L46_13310</name>
</gene>